<dbReference type="Proteomes" id="UP001177260">
    <property type="component" value="Unassembled WGS sequence"/>
</dbReference>
<name>A0ACC3AND9_9EURO</name>
<evidence type="ECO:0000313" key="1">
    <source>
        <dbReference type="EMBL" id="KAK1139041.1"/>
    </source>
</evidence>
<accession>A0ACC3AND9</accession>
<dbReference type="EMBL" id="JAOPJF010000119">
    <property type="protein sequence ID" value="KAK1139041.1"/>
    <property type="molecule type" value="Genomic_DNA"/>
</dbReference>
<gene>
    <name evidence="1" type="ORF">N8T08_001345</name>
</gene>
<protein>
    <submittedName>
        <fullName evidence="1">Uncharacterized protein</fullName>
    </submittedName>
</protein>
<comment type="caution">
    <text evidence="1">The sequence shown here is derived from an EMBL/GenBank/DDBJ whole genome shotgun (WGS) entry which is preliminary data.</text>
</comment>
<organism evidence="1 2">
    <name type="scientific">Aspergillus melleus</name>
    <dbReference type="NCBI Taxonomy" id="138277"/>
    <lineage>
        <taxon>Eukaryota</taxon>
        <taxon>Fungi</taxon>
        <taxon>Dikarya</taxon>
        <taxon>Ascomycota</taxon>
        <taxon>Pezizomycotina</taxon>
        <taxon>Eurotiomycetes</taxon>
        <taxon>Eurotiomycetidae</taxon>
        <taxon>Eurotiales</taxon>
        <taxon>Aspergillaceae</taxon>
        <taxon>Aspergillus</taxon>
        <taxon>Aspergillus subgen. Circumdati</taxon>
    </lineage>
</organism>
<sequence length="416" mass="45244">MDPEDVKAAKRAERLKQLQMEDLGSARREFISTSDIKKRENISLQFLEAGRMSNVRGTEAQRQAEANKEQLSAWSNVYKGIGDTEDLENLDSLLSGQTHRFQLNAAIRGDNVQSYTQGAGKSKSASKVAPNPSTHAGKHTGVVSSKNHQPFGTLASTGTSARGKNSEAFPKQPTLARKPSVTALRGPSSENQKTREKFDSHNQSANKGASGFKRPPPASLRTRRPAPEFVGDICSPASFLAASRSLLNLIPVQTASVASESASNDHSGDKAPSSTKQPPQKKLCTSSGLSESIHQPADDRKPHQDLSSELFEKYVLPRMTSPSDHTIHGAHDSKASTFQKKPTTSLSDSIHKTNDVKPHPMQPSGLVLKHPTKELATSLNRSVHSPKDDSAADYHTLFYLQAKHPQNETNQLQNLP</sequence>
<evidence type="ECO:0000313" key="2">
    <source>
        <dbReference type="Proteomes" id="UP001177260"/>
    </source>
</evidence>
<keyword evidence="2" id="KW-1185">Reference proteome</keyword>
<proteinExistence type="predicted"/>
<reference evidence="1 2" key="1">
    <citation type="journal article" date="2023" name="ACS Omega">
        <title>Identification of the Neoaspergillic Acid Biosynthesis Gene Cluster by Establishing an In Vitro CRISPR-Ribonucleoprotein Genetic System in Aspergillus melleus.</title>
        <authorList>
            <person name="Yuan B."/>
            <person name="Grau M.F."/>
            <person name="Murata R.M."/>
            <person name="Torok T."/>
            <person name="Venkateswaran K."/>
            <person name="Stajich J.E."/>
            <person name="Wang C.C.C."/>
        </authorList>
    </citation>
    <scope>NUCLEOTIDE SEQUENCE [LARGE SCALE GENOMIC DNA]</scope>
    <source>
        <strain evidence="1 2">IMV 1140</strain>
    </source>
</reference>